<proteinExistence type="predicted"/>
<protein>
    <submittedName>
        <fullName evidence="1">Uncharacterized protein</fullName>
    </submittedName>
</protein>
<accession>A0A382FTA4</accession>
<reference evidence="1" key="1">
    <citation type="submission" date="2018-05" db="EMBL/GenBank/DDBJ databases">
        <authorList>
            <person name="Lanie J.A."/>
            <person name="Ng W.-L."/>
            <person name="Kazmierczak K.M."/>
            <person name="Andrzejewski T.M."/>
            <person name="Davidsen T.M."/>
            <person name="Wayne K.J."/>
            <person name="Tettelin H."/>
            <person name="Glass J.I."/>
            <person name="Rusch D."/>
            <person name="Podicherti R."/>
            <person name="Tsui H.-C.T."/>
            <person name="Winkler M.E."/>
        </authorList>
    </citation>
    <scope>NUCLEOTIDE SEQUENCE</scope>
</reference>
<evidence type="ECO:0000313" key="1">
    <source>
        <dbReference type="EMBL" id="SVB66316.1"/>
    </source>
</evidence>
<feature type="non-terminal residue" evidence="1">
    <location>
        <position position="1"/>
    </location>
</feature>
<sequence>VIVLDHVDINSSGPTRLVPLSCSSWDEERILIEADDDNMLSRNCSAVPAGMFSLDASDVIIRPPYGNVGEEALDAVMEVVDVQA</sequence>
<gene>
    <name evidence="1" type="ORF">METZ01_LOCUS219170</name>
</gene>
<organism evidence="1">
    <name type="scientific">marine metagenome</name>
    <dbReference type="NCBI Taxonomy" id="408172"/>
    <lineage>
        <taxon>unclassified sequences</taxon>
        <taxon>metagenomes</taxon>
        <taxon>ecological metagenomes</taxon>
    </lineage>
</organism>
<name>A0A382FTA4_9ZZZZ</name>
<dbReference type="AlphaFoldDB" id="A0A382FTA4"/>
<dbReference type="EMBL" id="UINC01051768">
    <property type="protein sequence ID" value="SVB66316.1"/>
    <property type="molecule type" value="Genomic_DNA"/>
</dbReference>